<feature type="region of interest" description="Disordered" evidence="1">
    <location>
        <begin position="481"/>
        <end position="511"/>
    </location>
</feature>
<dbReference type="InterPro" id="IPR026395">
    <property type="entry name" value="CshA_fibril"/>
</dbReference>
<dbReference type="Proteomes" id="UP000254236">
    <property type="component" value="Chromosome"/>
</dbReference>
<feature type="signal peptide" evidence="3">
    <location>
        <begin position="1"/>
        <end position="40"/>
    </location>
</feature>
<dbReference type="EMBL" id="CP031356">
    <property type="protein sequence ID" value="AXK46062.1"/>
    <property type="molecule type" value="Genomic_DNA"/>
</dbReference>
<evidence type="ECO:0000256" key="2">
    <source>
        <dbReference type="SAM" id="Phobius"/>
    </source>
</evidence>
<proteinExistence type="predicted"/>
<evidence type="ECO:0000259" key="4">
    <source>
        <dbReference type="Pfam" id="PF19076"/>
    </source>
</evidence>
<evidence type="ECO:0000256" key="1">
    <source>
        <dbReference type="SAM" id="MobiDB-lite"/>
    </source>
</evidence>
<feature type="domain" description="CshA" evidence="4">
    <location>
        <begin position="528"/>
        <end position="588"/>
    </location>
</feature>
<organism evidence="6 8">
    <name type="scientific">Brachybacterium saurashtrense</name>
    <dbReference type="NCBI Taxonomy" id="556288"/>
    <lineage>
        <taxon>Bacteria</taxon>
        <taxon>Bacillati</taxon>
        <taxon>Actinomycetota</taxon>
        <taxon>Actinomycetes</taxon>
        <taxon>Micrococcales</taxon>
        <taxon>Dermabacteraceae</taxon>
        <taxon>Brachybacterium</taxon>
    </lineage>
</organism>
<evidence type="ECO:0000313" key="6">
    <source>
        <dbReference type="EMBL" id="RRR23802.1"/>
    </source>
</evidence>
<keyword evidence="2" id="KW-0812">Transmembrane</keyword>
<dbReference type="NCBIfam" id="TIGR04225">
    <property type="entry name" value="CshA_fibril_rpt"/>
    <property type="match status" value="1"/>
</dbReference>
<evidence type="ECO:0000313" key="8">
    <source>
        <dbReference type="Proteomes" id="UP000282185"/>
    </source>
</evidence>
<feature type="chain" id="PRO_5044584629" description="CshA domain-containing protein" evidence="3">
    <location>
        <begin position="41"/>
        <end position="653"/>
    </location>
</feature>
<dbReference type="KEGG" id="bsau:DWV08_10870"/>
<dbReference type="OrthoDB" id="3795101at2"/>
<keyword evidence="7" id="KW-1185">Reference proteome</keyword>
<name>A0A345YQ60_9MICO</name>
<dbReference type="Proteomes" id="UP000282185">
    <property type="component" value="Unassembled WGS sequence"/>
</dbReference>
<keyword evidence="2" id="KW-1133">Transmembrane helix</keyword>
<sequence length="653" mass="67632">MLEPSPRRLPRARAGTPIARVAALCAAALLALSTALPAAALGEDGPFAFPSQTETLEMVPGAVTRIPLRALIEDDLEGEVDLASARLAVPQDLEDAVASRMQPGEDSRSLAVSGEGTWSLLGEDLVFTPEYGAQETVTPIALSVGGFHDSRSLPVVLTPRMLTLDETTAHGSAGEPTTLDLDAVVPEGGSLRLQLAGLPPGSTIDAAGTRAVVPDQGVWQLEGGGTLTHSPSGPGLGRQLDSVRYVVEDGEEAVISAGRVTLTVPIISDLDWSAPYGEDILFVVGEGQQYVDPTTLRLQPQGDASSYDASTDGTRVVVHGQGTWVLDRSAATVRFTPEDDQVRETAPMGITGGDGEGGTAATALLSTAYPVLHSRVQAGAPGGEISIDMSAGIRDVSTDSLRFDPEAAPDGADLSEDGTVLEVPGEGTWRIDLATSTVVMTPEDDLRGAATPVGVTARGIYADNPVDSTLQVIVSSVIATPRDDEGRTAPGRPVTVDPLSNDTAGSGAQPLVPESVRIGSLSATNLSELEDGRGTRLLIPGEGEYTVGENGAVTFQPEEGFTGRTTSITYEVSDSEGVPVHASLTIDVDPDVTAAEGAGPEVSGINSLLVGLMPSAPGTSVLFATVVLLLLFGGSISLWIGLRMETDRRTWED</sequence>
<dbReference type="AlphaFoldDB" id="A0A345YQ60"/>
<reference evidence="5 7" key="1">
    <citation type="submission" date="2018-07" db="EMBL/GenBank/DDBJ databases">
        <title>Brachybacterium saurashtrense DSM 23186 genome sequence.</title>
        <authorList>
            <person name="Guo L."/>
        </authorList>
    </citation>
    <scope>NUCLEOTIDE SEQUENCE [LARGE SCALE GENOMIC DNA]</scope>
    <source>
        <strain evidence="5 7">DSM 23186</strain>
    </source>
</reference>
<keyword evidence="3" id="KW-0732">Signal</keyword>
<protein>
    <recommendedName>
        <fullName evidence="4">CshA domain-containing protein</fullName>
    </recommendedName>
</protein>
<dbReference type="RefSeq" id="WP_115413807.1">
    <property type="nucleotide sequence ID" value="NZ_CP031356.1"/>
</dbReference>
<evidence type="ECO:0000313" key="5">
    <source>
        <dbReference type="EMBL" id="AXK46062.1"/>
    </source>
</evidence>
<feature type="transmembrane region" description="Helical" evidence="2">
    <location>
        <begin position="621"/>
        <end position="642"/>
    </location>
</feature>
<reference evidence="6 8" key="2">
    <citation type="submission" date="2018-08" db="EMBL/GenBank/DDBJ databases">
        <title>Brachybacterium saurashtrense DSM 23186.</title>
        <authorList>
            <person name="Li Y."/>
        </authorList>
    </citation>
    <scope>NUCLEOTIDE SEQUENCE [LARGE SCALE GENOMIC DNA]</scope>
    <source>
        <strain evidence="6 8">DSM 23186</strain>
    </source>
</reference>
<dbReference type="Pfam" id="PF19076">
    <property type="entry name" value="CshA_repeat"/>
    <property type="match status" value="1"/>
</dbReference>
<dbReference type="EMBL" id="QSWH01000002">
    <property type="protein sequence ID" value="RRR23802.1"/>
    <property type="molecule type" value="Genomic_DNA"/>
</dbReference>
<keyword evidence="2" id="KW-0472">Membrane</keyword>
<evidence type="ECO:0000256" key="3">
    <source>
        <dbReference type="SAM" id="SignalP"/>
    </source>
</evidence>
<accession>A0A345YQ60</accession>
<gene>
    <name evidence="5" type="ORF">DWV08_10870</name>
    <name evidence="6" type="ORF">DXU92_02620</name>
</gene>
<evidence type="ECO:0000313" key="7">
    <source>
        <dbReference type="Proteomes" id="UP000254236"/>
    </source>
</evidence>